<name>A0A916X1Y1_9HYPH</name>
<evidence type="ECO:0000313" key="6">
    <source>
        <dbReference type="Proteomes" id="UP000605148"/>
    </source>
</evidence>
<dbReference type="Proteomes" id="UP000605148">
    <property type="component" value="Unassembled WGS sequence"/>
</dbReference>
<evidence type="ECO:0000256" key="1">
    <source>
        <dbReference type="ARBA" id="ARBA00023224"/>
    </source>
</evidence>
<gene>
    <name evidence="5" type="ORF">GCM10011316_22190</name>
</gene>
<dbReference type="Gene3D" id="1.20.120.30">
    <property type="entry name" value="Aspartate receptor, ligand-binding domain"/>
    <property type="match status" value="1"/>
</dbReference>
<dbReference type="GO" id="GO:0004888">
    <property type="term" value="F:transmembrane signaling receptor activity"/>
    <property type="evidence" value="ECO:0007669"/>
    <property type="project" value="InterPro"/>
</dbReference>
<dbReference type="InterPro" id="IPR025991">
    <property type="entry name" value="Chemoreceptor_zinc-bind_dom"/>
</dbReference>
<dbReference type="RefSeq" id="WP_172972077.1">
    <property type="nucleotide sequence ID" value="NZ_BMFA01000006.1"/>
</dbReference>
<dbReference type="PANTHER" id="PTHR32089:SF112">
    <property type="entry name" value="LYSOZYME-LIKE PROTEIN-RELATED"/>
    <property type="match status" value="1"/>
</dbReference>
<evidence type="ECO:0000256" key="3">
    <source>
        <dbReference type="PROSITE-ProRule" id="PRU00284"/>
    </source>
</evidence>
<organism evidence="5 6">
    <name type="scientific">Roseibium aquae</name>
    <dbReference type="NCBI Taxonomy" id="1323746"/>
    <lineage>
        <taxon>Bacteria</taxon>
        <taxon>Pseudomonadati</taxon>
        <taxon>Pseudomonadota</taxon>
        <taxon>Alphaproteobacteria</taxon>
        <taxon>Hyphomicrobiales</taxon>
        <taxon>Stappiaceae</taxon>
        <taxon>Roseibium</taxon>
    </lineage>
</organism>
<keyword evidence="1 3" id="KW-0807">Transducer</keyword>
<dbReference type="Gene3D" id="1.10.490.10">
    <property type="entry name" value="Globins"/>
    <property type="match status" value="1"/>
</dbReference>
<dbReference type="Pfam" id="PF11563">
    <property type="entry name" value="Protoglobin"/>
    <property type="match status" value="1"/>
</dbReference>
<evidence type="ECO:0000259" key="4">
    <source>
        <dbReference type="PROSITE" id="PS50111"/>
    </source>
</evidence>
<dbReference type="InterPro" id="IPR039379">
    <property type="entry name" value="Protoglobin_sensor_dom"/>
</dbReference>
<dbReference type="GO" id="GO:0006935">
    <property type="term" value="P:chemotaxis"/>
    <property type="evidence" value="ECO:0007669"/>
    <property type="project" value="InterPro"/>
</dbReference>
<evidence type="ECO:0000256" key="2">
    <source>
        <dbReference type="ARBA" id="ARBA00029447"/>
    </source>
</evidence>
<dbReference type="InterPro" id="IPR004089">
    <property type="entry name" value="MCPsignal_dom"/>
</dbReference>
<dbReference type="PRINTS" id="PR00260">
    <property type="entry name" value="CHEMTRNSDUCR"/>
</dbReference>
<dbReference type="GO" id="GO:0020037">
    <property type="term" value="F:heme binding"/>
    <property type="evidence" value="ECO:0007669"/>
    <property type="project" value="InterPro"/>
</dbReference>
<comment type="caution">
    <text evidence="5">The sequence shown here is derived from an EMBL/GenBank/DDBJ whole genome shotgun (WGS) entry which is preliminary data.</text>
</comment>
<dbReference type="InterPro" id="IPR004090">
    <property type="entry name" value="Chemotax_Me-accpt_rcpt"/>
</dbReference>
<evidence type="ECO:0000313" key="5">
    <source>
        <dbReference type="EMBL" id="GGB49622.1"/>
    </source>
</evidence>
<dbReference type="SUPFAM" id="SSF46458">
    <property type="entry name" value="Globin-like"/>
    <property type="match status" value="1"/>
</dbReference>
<dbReference type="CDD" id="cd11386">
    <property type="entry name" value="MCP_signal"/>
    <property type="match status" value="1"/>
</dbReference>
<sequence>MAAQPASNGTKTSNIANTDTMQLGELLDFMLPKGGSEKSVKEAWHTIEPRLPEIMERFYDKMIATDALRAKMGDHAKKPDGLKKRQFSHWEYMFNNAPDLEFEGQAARIGQAHVRIGLDAEWLMAAFGRLLNEAVPVVMAHHRFSRSKATETVQALISRFFLDMILAQKAFEEADRLSKDNEQREVKNLESLKITANMVCDLNEIVMSVAQLSRNTQSASENGQSISAAADQLVASIEQISTNSEGAAQEADATTASAQDGLTKMQAVSQAMSDIAETSQKTSSSLSDLNEAAMQISEFLTVIETIANQTNLLALNATIEAARAGEAGKGFAVVASEVKALASQTSKATEDISQRIEALRSGMEMIQGSIANSQGAVQNGELAISSANEIMQSMEQQVSSVSARVRDITEILGQQKEASHEIARNVARVADLNQTNDECLHDVQGVLQKCNQQFAESAKMYFEADSDLSLVEIARIDHVLFKKRVVDTVTGLGNWASHEVPDHHTCRLGKWYDAIKSPQVRDLPVFKALVGPHERVHASAKAALAAHEASDPKTAFAALQELEAASKEVIQGLVQLHQTLRHGLVDHEQRQFSRRMAYGEARVETTDGSKSVDVHDISRTGMGVSGLEQAHVGRTMKVHFQGKEQLGEAVWSDGNRGGIRFLGNARGG</sequence>
<dbReference type="PROSITE" id="PS50111">
    <property type="entry name" value="CHEMOTAXIS_TRANSDUC_2"/>
    <property type="match status" value="1"/>
</dbReference>
<reference evidence="5" key="2">
    <citation type="submission" date="2020-09" db="EMBL/GenBank/DDBJ databases">
        <authorList>
            <person name="Sun Q."/>
            <person name="Zhou Y."/>
        </authorList>
    </citation>
    <scope>NUCLEOTIDE SEQUENCE</scope>
    <source>
        <strain evidence="5">CGMCC 1.12426</strain>
    </source>
</reference>
<reference evidence="5" key="1">
    <citation type="journal article" date="2014" name="Int. J. Syst. Evol. Microbiol.">
        <title>Complete genome sequence of Corynebacterium casei LMG S-19264T (=DSM 44701T), isolated from a smear-ripened cheese.</title>
        <authorList>
            <consortium name="US DOE Joint Genome Institute (JGI-PGF)"/>
            <person name="Walter F."/>
            <person name="Albersmeier A."/>
            <person name="Kalinowski J."/>
            <person name="Ruckert C."/>
        </authorList>
    </citation>
    <scope>NUCLEOTIDE SEQUENCE</scope>
    <source>
        <strain evidence="5">CGMCC 1.12426</strain>
    </source>
</reference>
<feature type="domain" description="Methyl-accepting transducer" evidence="4">
    <location>
        <begin position="194"/>
        <end position="430"/>
    </location>
</feature>
<dbReference type="CDD" id="cd01068">
    <property type="entry name" value="globin_sensor"/>
    <property type="match status" value="1"/>
</dbReference>
<accession>A0A916X1Y1</accession>
<dbReference type="SMART" id="SM00283">
    <property type="entry name" value="MA"/>
    <property type="match status" value="1"/>
</dbReference>
<dbReference type="GO" id="GO:0019825">
    <property type="term" value="F:oxygen binding"/>
    <property type="evidence" value="ECO:0007669"/>
    <property type="project" value="InterPro"/>
</dbReference>
<keyword evidence="6" id="KW-1185">Reference proteome</keyword>
<dbReference type="InterPro" id="IPR009050">
    <property type="entry name" value="Globin-like_sf"/>
</dbReference>
<dbReference type="Gene3D" id="1.10.287.950">
    <property type="entry name" value="Methyl-accepting chemotaxis protein"/>
    <property type="match status" value="1"/>
</dbReference>
<dbReference type="InterPro" id="IPR044398">
    <property type="entry name" value="Globin-sensor_dom"/>
</dbReference>
<dbReference type="GO" id="GO:0007165">
    <property type="term" value="P:signal transduction"/>
    <property type="evidence" value="ECO:0007669"/>
    <property type="project" value="UniProtKB-KW"/>
</dbReference>
<dbReference type="SUPFAM" id="SSF58104">
    <property type="entry name" value="Methyl-accepting chemotaxis protein (MCP) signaling domain"/>
    <property type="match status" value="1"/>
</dbReference>
<comment type="similarity">
    <text evidence="2">Belongs to the methyl-accepting chemotaxis (MCP) protein family.</text>
</comment>
<protein>
    <recommendedName>
        <fullName evidence="4">Methyl-accepting transducer domain-containing protein</fullName>
    </recommendedName>
</protein>
<dbReference type="AlphaFoldDB" id="A0A916X1Y1"/>
<dbReference type="SUPFAM" id="SSF141371">
    <property type="entry name" value="PilZ domain-like"/>
    <property type="match status" value="1"/>
</dbReference>
<dbReference type="InterPro" id="IPR012292">
    <property type="entry name" value="Globin/Proto"/>
</dbReference>
<dbReference type="Pfam" id="PF13682">
    <property type="entry name" value="CZB"/>
    <property type="match status" value="1"/>
</dbReference>
<dbReference type="EMBL" id="BMFA01000006">
    <property type="protein sequence ID" value="GGB49622.1"/>
    <property type="molecule type" value="Genomic_DNA"/>
</dbReference>
<dbReference type="Pfam" id="PF00015">
    <property type="entry name" value="MCPsignal"/>
    <property type="match status" value="1"/>
</dbReference>
<dbReference type="GO" id="GO:0016020">
    <property type="term" value="C:membrane"/>
    <property type="evidence" value="ECO:0007669"/>
    <property type="project" value="InterPro"/>
</dbReference>
<proteinExistence type="inferred from homology"/>
<dbReference type="PANTHER" id="PTHR32089">
    <property type="entry name" value="METHYL-ACCEPTING CHEMOTAXIS PROTEIN MCPB"/>
    <property type="match status" value="1"/>
</dbReference>